<dbReference type="PRINTS" id="PR00413">
    <property type="entry name" value="HADHALOGNASE"/>
</dbReference>
<comment type="catalytic activity">
    <reaction evidence="1">
        <text>2-phosphoglycolate + H2O = glycolate + phosphate</text>
        <dbReference type="Rhea" id="RHEA:14369"/>
        <dbReference type="ChEBI" id="CHEBI:15377"/>
        <dbReference type="ChEBI" id="CHEBI:29805"/>
        <dbReference type="ChEBI" id="CHEBI:43474"/>
        <dbReference type="ChEBI" id="CHEBI:58033"/>
        <dbReference type="EC" id="3.1.3.18"/>
    </reaction>
</comment>
<dbReference type="GO" id="GO:0006281">
    <property type="term" value="P:DNA repair"/>
    <property type="evidence" value="ECO:0007669"/>
    <property type="project" value="TreeGrafter"/>
</dbReference>
<dbReference type="PANTHER" id="PTHR43434">
    <property type="entry name" value="PHOSPHOGLYCOLATE PHOSPHATASE"/>
    <property type="match status" value="1"/>
</dbReference>
<comment type="similarity">
    <text evidence="3">Belongs to the HAD-like hydrolase superfamily. CbbY/CbbZ/Gph/YieH family.</text>
</comment>
<evidence type="ECO:0000313" key="6">
    <source>
        <dbReference type="Proteomes" id="UP000535415"/>
    </source>
</evidence>
<dbReference type="InterPro" id="IPR023198">
    <property type="entry name" value="PGP-like_dom2"/>
</dbReference>
<dbReference type="Gene3D" id="3.40.50.1000">
    <property type="entry name" value="HAD superfamily/HAD-like"/>
    <property type="match status" value="1"/>
</dbReference>
<evidence type="ECO:0000256" key="2">
    <source>
        <dbReference type="ARBA" id="ARBA00004818"/>
    </source>
</evidence>
<evidence type="ECO:0000313" key="5">
    <source>
        <dbReference type="EMBL" id="MBB5723020.1"/>
    </source>
</evidence>
<dbReference type="GO" id="GO:0008967">
    <property type="term" value="F:phosphoglycolate phosphatase activity"/>
    <property type="evidence" value="ECO:0007669"/>
    <property type="project" value="UniProtKB-EC"/>
</dbReference>
<reference evidence="5 6" key="1">
    <citation type="submission" date="2020-08" db="EMBL/GenBank/DDBJ databases">
        <title>Genomic Encyclopedia of Type Strains, Phase IV (KMG-IV): sequencing the most valuable type-strain genomes for metagenomic binning, comparative biology and taxonomic classification.</title>
        <authorList>
            <person name="Goeker M."/>
        </authorList>
    </citation>
    <scope>NUCLEOTIDE SEQUENCE [LARGE SCALE GENOMIC DNA]</scope>
    <source>
        <strain evidence="5 6">DSM 101064</strain>
    </source>
</reference>
<dbReference type="InterPro" id="IPR036412">
    <property type="entry name" value="HAD-like_sf"/>
</dbReference>
<dbReference type="SUPFAM" id="SSF56784">
    <property type="entry name" value="HAD-like"/>
    <property type="match status" value="1"/>
</dbReference>
<name>A0A7W9BM69_9RHOB</name>
<protein>
    <recommendedName>
        <fullName evidence="4">phosphoglycolate phosphatase</fullName>
        <ecNumber evidence="4">3.1.3.18</ecNumber>
    </recommendedName>
</protein>
<sequence>MTVKLVIFDCDGVLVDTEPTTNRVIASDLVKRGLTLSDHDIGELFVGGTIEAVSKRARKMGAAIPNDWVETIYAKMFKELSYGVRVFDEVDVFLDALAAQGIAIAIASNGPLDKMEITLAPSGLKARFGRQIYSGHDYTPKPAPDMILHAMQVAGVTADETVFIDDSATGASAGLAAGVRTFGFDPSRKFTQLGELAVDKVGSMREIAGLIGVAMPALSSEPAAPAATAIPEQPDHFCPGCGVERTFYARYPWHFCDDCCRTAVDGDGRKIHTFNTDLSGGFGFRIEGESQSYSCGGILAKINNRPAIIRDAYMGGIVAQPWTTSSTVGTPNRTHNSLLPNATKDAITPIK</sequence>
<evidence type="ECO:0000256" key="4">
    <source>
        <dbReference type="ARBA" id="ARBA00013078"/>
    </source>
</evidence>
<dbReference type="EC" id="3.1.3.18" evidence="4"/>
<dbReference type="SFLD" id="SFLDG01129">
    <property type="entry name" value="C1.5:_HAD__Beta-PGM__Phosphata"/>
    <property type="match status" value="1"/>
</dbReference>
<dbReference type="InterPro" id="IPR023214">
    <property type="entry name" value="HAD_sf"/>
</dbReference>
<dbReference type="Pfam" id="PF00702">
    <property type="entry name" value="Hydrolase"/>
    <property type="match status" value="1"/>
</dbReference>
<proteinExistence type="inferred from homology"/>
<dbReference type="SFLD" id="SFLDS00003">
    <property type="entry name" value="Haloacid_Dehalogenase"/>
    <property type="match status" value="1"/>
</dbReference>
<dbReference type="InterPro" id="IPR006439">
    <property type="entry name" value="HAD-SF_hydro_IA"/>
</dbReference>
<comment type="pathway">
    <text evidence="2">Organic acid metabolism; glycolate biosynthesis; glycolate from 2-phosphoglycolate: step 1/1.</text>
</comment>
<evidence type="ECO:0000256" key="3">
    <source>
        <dbReference type="ARBA" id="ARBA00006171"/>
    </source>
</evidence>
<dbReference type="InterPro" id="IPR050155">
    <property type="entry name" value="HAD-like_hydrolase_sf"/>
</dbReference>
<dbReference type="EMBL" id="JACIJM010000007">
    <property type="protein sequence ID" value="MBB5723020.1"/>
    <property type="molecule type" value="Genomic_DNA"/>
</dbReference>
<dbReference type="Gene3D" id="1.10.150.240">
    <property type="entry name" value="Putative phosphatase, domain 2"/>
    <property type="match status" value="1"/>
</dbReference>
<dbReference type="NCBIfam" id="TIGR01509">
    <property type="entry name" value="HAD-SF-IA-v3"/>
    <property type="match status" value="1"/>
</dbReference>
<keyword evidence="6" id="KW-1185">Reference proteome</keyword>
<dbReference type="PANTHER" id="PTHR43434:SF1">
    <property type="entry name" value="PHOSPHOGLYCOLATE PHOSPHATASE"/>
    <property type="match status" value="1"/>
</dbReference>
<dbReference type="RefSeq" id="WP_183529842.1">
    <property type="nucleotide sequence ID" value="NZ_JACIJM010000007.1"/>
</dbReference>
<dbReference type="Proteomes" id="UP000535415">
    <property type="component" value="Unassembled WGS sequence"/>
</dbReference>
<dbReference type="AlphaFoldDB" id="A0A7W9BM69"/>
<evidence type="ECO:0000256" key="1">
    <source>
        <dbReference type="ARBA" id="ARBA00000830"/>
    </source>
</evidence>
<comment type="caution">
    <text evidence="5">The sequence shown here is derived from an EMBL/GenBank/DDBJ whole genome shotgun (WGS) entry which is preliminary data.</text>
</comment>
<accession>A0A7W9BM69</accession>
<organism evidence="5 6">
    <name type="scientific">Yoonia ponticola</name>
    <dbReference type="NCBI Taxonomy" id="1524255"/>
    <lineage>
        <taxon>Bacteria</taxon>
        <taxon>Pseudomonadati</taxon>
        <taxon>Pseudomonadota</taxon>
        <taxon>Alphaproteobacteria</taxon>
        <taxon>Rhodobacterales</taxon>
        <taxon>Paracoccaceae</taxon>
        <taxon>Yoonia</taxon>
    </lineage>
</organism>
<gene>
    <name evidence="5" type="ORF">FHS72_002656</name>
</gene>
<keyword evidence="5" id="KW-0378">Hydrolase</keyword>